<comment type="caution">
    <text evidence="2">The sequence shown here is derived from an EMBL/GenBank/DDBJ whole genome shotgun (WGS) entry which is preliminary data.</text>
</comment>
<dbReference type="Pfam" id="PF20167">
    <property type="entry name" value="Transposase_32"/>
    <property type="match status" value="1"/>
</dbReference>
<evidence type="ECO:0000313" key="3">
    <source>
        <dbReference type="Proteomes" id="UP000237105"/>
    </source>
</evidence>
<dbReference type="Proteomes" id="UP000237105">
    <property type="component" value="Unassembled WGS sequence"/>
</dbReference>
<dbReference type="EMBL" id="JXTB01000003">
    <property type="protein sequence ID" value="PON79629.1"/>
    <property type="molecule type" value="Genomic_DNA"/>
</dbReference>
<keyword evidence="3" id="KW-1185">Reference proteome</keyword>
<protein>
    <recommendedName>
        <fullName evidence="1">Putative plant transposon protein domain-containing protein</fullName>
    </recommendedName>
</protein>
<organism evidence="2 3">
    <name type="scientific">Parasponia andersonii</name>
    <name type="common">Sponia andersonii</name>
    <dbReference type="NCBI Taxonomy" id="3476"/>
    <lineage>
        <taxon>Eukaryota</taxon>
        <taxon>Viridiplantae</taxon>
        <taxon>Streptophyta</taxon>
        <taxon>Embryophyta</taxon>
        <taxon>Tracheophyta</taxon>
        <taxon>Spermatophyta</taxon>
        <taxon>Magnoliopsida</taxon>
        <taxon>eudicotyledons</taxon>
        <taxon>Gunneridae</taxon>
        <taxon>Pentapetalae</taxon>
        <taxon>rosids</taxon>
        <taxon>fabids</taxon>
        <taxon>Rosales</taxon>
        <taxon>Cannabaceae</taxon>
        <taxon>Parasponia</taxon>
    </lineage>
</organism>
<accession>A0A2P5E250</accession>
<dbReference type="InterPro" id="IPR046796">
    <property type="entry name" value="Transposase_32_dom"/>
</dbReference>
<dbReference type="OrthoDB" id="1714944at2759"/>
<name>A0A2P5E250_PARAD</name>
<feature type="domain" description="Putative plant transposon protein" evidence="1">
    <location>
        <begin position="11"/>
        <end position="66"/>
    </location>
</feature>
<sequence>MATGNSDVTIQHNWQLFCAHPEDSIVPLVREFYANLTNPEEDIVYVRGVQVPLSMDAINTIFGLGDLVDEHSEFV</sequence>
<gene>
    <name evidence="2" type="ORF">PanWU01x14_008610</name>
</gene>
<proteinExistence type="predicted"/>
<reference evidence="3" key="1">
    <citation type="submission" date="2016-06" db="EMBL/GenBank/DDBJ databases">
        <title>Parallel loss of symbiosis genes in relatives of nitrogen-fixing non-legume Parasponia.</title>
        <authorList>
            <person name="Van Velzen R."/>
            <person name="Holmer R."/>
            <person name="Bu F."/>
            <person name="Rutten L."/>
            <person name="Van Zeijl A."/>
            <person name="Liu W."/>
            <person name="Santuari L."/>
            <person name="Cao Q."/>
            <person name="Sharma T."/>
            <person name="Shen D."/>
            <person name="Roswanjaya Y."/>
            <person name="Wardhani T."/>
            <person name="Kalhor M.S."/>
            <person name="Jansen J."/>
            <person name="Van den Hoogen J."/>
            <person name="Gungor B."/>
            <person name="Hartog M."/>
            <person name="Hontelez J."/>
            <person name="Verver J."/>
            <person name="Yang W.-C."/>
            <person name="Schijlen E."/>
            <person name="Repin R."/>
            <person name="Schilthuizen M."/>
            <person name="Schranz E."/>
            <person name="Heidstra R."/>
            <person name="Miyata K."/>
            <person name="Fedorova E."/>
            <person name="Kohlen W."/>
            <person name="Bisseling T."/>
            <person name="Smit S."/>
            <person name="Geurts R."/>
        </authorList>
    </citation>
    <scope>NUCLEOTIDE SEQUENCE [LARGE SCALE GENOMIC DNA]</scope>
    <source>
        <strain evidence="3">cv. WU1-14</strain>
    </source>
</reference>
<evidence type="ECO:0000313" key="2">
    <source>
        <dbReference type="EMBL" id="PON79629.1"/>
    </source>
</evidence>
<evidence type="ECO:0000259" key="1">
    <source>
        <dbReference type="Pfam" id="PF20167"/>
    </source>
</evidence>
<dbReference type="AlphaFoldDB" id="A0A2P5E250"/>